<dbReference type="PANTHER" id="PTHR33693">
    <property type="entry name" value="TYPE-5 URACIL-DNA GLYCOSYLASE"/>
    <property type="match status" value="1"/>
</dbReference>
<dbReference type="GO" id="GO:0051539">
    <property type="term" value="F:4 iron, 4 sulfur cluster binding"/>
    <property type="evidence" value="ECO:0007669"/>
    <property type="project" value="UniProtKB-KW"/>
</dbReference>
<evidence type="ECO:0000256" key="3">
    <source>
        <dbReference type="ARBA" id="ARBA00012030"/>
    </source>
</evidence>
<evidence type="ECO:0000256" key="11">
    <source>
        <dbReference type="ARBA" id="ARBA00023204"/>
    </source>
</evidence>
<keyword evidence="6" id="KW-0479">Metal-binding</keyword>
<dbReference type="InterPro" id="IPR005273">
    <property type="entry name" value="Ura-DNA_glyco_family4"/>
</dbReference>
<dbReference type="EC" id="3.2.2.27" evidence="3"/>
<keyword evidence="8" id="KW-0378">Hydrolase</keyword>
<accession>A0A267MHR3</accession>
<dbReference type="EMBL" id="NIBG01000015">
    <property type="protein sequence ID" value="PAB58415.1"/>
    <property type="molecule type" value="Genomic_DNA"/>
</dbReference>
<evidence type="ECO:0000256" key="1">
    <source>
        <dbReference type="ARBA" id="ARBA00001400"/>
    </source>
</evidence>
<dbReference type="PANTHER" id="PTHR33693:SF1">
    <property type="entry name" value="TYPE-4 URACIL-DNA GLYCOSYLASE"/>
    <property type="match status" value="1"/>
</dbReference>
<comment type="catalytic activity">
    <reaction evidence="1">
        <text>Hydrolyzes single-stranded DNA or mismatched double-stranded DNA and polynucleotides, releasing free uracil.</text>
        <dbReference type="EC" id="3.2.2.27"/>
    </reaction>
</comment>
<evidence type="ECO:0000256" key="6">
    <source>
        <dbReference type="ARBA" id="ARBA00022723"/>
    </source>
</evidence>
<evidence type="ECO:0000313" key="13">
    <source>
        <dbReference type="EMBL" id="PAB58415.1"/>
    </source>
</evidence>
<dbReference type="CDD" id="cd10030">
    <property type="entry name" value="UDG-F4_TTUDGA_SPO1dp_like"/>
    <property type="match status" value="1"/>
</dbReference>
<comment type="similarity">
    <text evidence="2">Belongs to the uracil-DNA glycosylase (UDG) superfamily. Type 4 (UDGa) family.</text>
</comment>
<evidence type="ECO:0000259" key="12">
    <source>
        <dbReference type="SMART" id="SM00986"/>
    </source>
</evidence>
<keyword evidence="7" id="KW-0227">DNA damage</keyword>
<proteinExistence type="inferred from homology"/>
<dbReference type="RefSeq" id="WP_095134545.1">
    <property type="nucleotide sequence ID" value="NZ_NIBG01000015.1"/>
</dbReference>
<dbReference type="SMART" id="SM00987">
    <property type="entry name" value="UreE_C"/>
    <property type="match status" value="1"/>
</dbReference>
<dbReference type="OrthoDB" id="5290748at2"/>
<dbReference type="InterPro" id="IPR036895">
    <property type="entry name" value="Uracil-DNA_glycosylase-like_sf"/>
</dbReference>
<dbReference type="Gene3D" id="3.40.470.10">
    <property type="entry name" value="Uracil-DNA glycosylase-like domain"/>
    <property type="match status" value="1"/>
</dbReference>
<dbReference type="Proteomes" id="UP000216024">
    <property type="component" value="Unassembled WGS sequence"/>
</dbReference>
<evidence type="ECO:0000313" key="14">
    <source>
        <dbReference type="Proteomes" id="UP000216024"/>
    </source>
</evidence>
<dbReference type="GO" id="GO:0006281">
    <property type="term" value="P:DNA repair"/>
    <property type="evidence" value="ECO:0007669"/>
    <property type="project" value="UniProtKB-KW"/>
</dbReference>
<protein>
    <recommendedName>
        <fullName evidence="4">Type-4 uracil-DNA glycosylase</fullName>
        <ecNumber evidence="3">3.2.2.27</ecNumber>
    </recommendedName>
</protein>
<dbReference type="InterPro" id="IPR051536">
    <property type="entry name" value="UDG_Type-4/5"/>
</dbReference>
<keyword evidence="14" id="KW-1185">Reference proteome</keyword>
<name>A0A267MHR3_9FIRM</name>
<dbReference type="GO" id="GO:0004844">
    <property type="term" value="F:uracil DNA N-glycosylase activity"/>
    <property type="evidence" value="ECO:0007669"/>
    <property type="project" value="UniProtKB-EC"/>
</dbReference>
<feature type="domain" description="Uracil-DNA glycosylase-like" evidence="12">
    <location>
        <begin position="24"/>
        <end position="184"/>
    </location>
</feature>
<dbReference type="SUPFAM" id="SSF52141">
    <property type="entry name" value="Uracil-DNA glycosylase-like"/>
    <property type="match status" value="1"/>
</dbReference>
<comment type="caution">
    <text evidence="13">The sequence shown here is derived from an EMBL/GenBank/DDBJ whole genome shotgun (WGS) entry which is preliminary data.</text>
</comment>
<dbReference type="SMART" id="SM00986">
    <property type="entry name" value="UDG"/>
    <property type="match status" value="1"/>
</dbReference>
<keyword evidence="11" id="KW-0234">DNA repair</keyword>
<dbReference type="InterPro" id="IPR005122">
    <property type="entry name" value="Uracil-DNA_glycosylase-like"/>
</dbReference>
<reference evidence="13 14" key="1">
    <citation type="submission" date="2017-06" db="EMBL/GenBank/DDBJ databases">
        <title>Draft genome sequence of anaerobic fermentative bacterium Anaeromicrobium sediminis DY2726D isolated from West Pacific Ocean sediments.</title>
        <authorList>
            <person name="Zeng X."/>
        </authorList>
    </citation>
    <scope>NUCLEOTIDE SEQUENCE [LARGE SCALE GENOMIC DNA]</scope>
    <source>
        <strain evidence="13 14">DY2726D</strain>
    </source>
</reference>
<keyword evidence="10" id="KW-0411">Iron-sulfur</keyword>
<dbReference type="Pfam" id="PF03167">
    <property type="entry name" value="UDG"/>
    <property type="match status" value="1"/>
</dbReference>
<keyword evidence="9" id="KW-0408">Iron</keyword>
<keyword evidence="5" id="KW-0004">4Fe-4S</keyword>
<dbReference type="NCBIfam" id="TIGR00758">
    <property type="entry name" value="UDG_fam4"/>
    <property type="match status" value="1"/>
</dbReference>
<dbReference type="GO" id="GO:0046872">
    <property type="term" value="F:metal ion binding"/>
    <property type="evidence" value="ECO:0007669"/>
    <property type="project" value="UniProtKB-KW"/>
</dbReference>
<evidence type="ECO:0000256" key="4">
    <source>
        <dbReference type="ARBA" id="ARBA00019403"/>
    </source>
</evidence>
<evidence type="ECO:0000256" key="7">
    <source>
        <dbReference type="ARBA" id="ARBA00022763"/>
    </source>
</evidence>
<evidence type="ECO:0000256" key="9">
    <source>
        <dbReference type="ARBA" id="ARBA00023004"/>
    </source>
</evidence>
<sequence length="191" mass="21580">MKEIQLEELNKKILEENKDEEIVLGNGSVNSTIVLIGEAPGAKEVEAKLPFVGQAGKHLQEFLEILELDRSELYITNTVKFRPTKESPKTGGKINRPPSKKEIGEFKEYLFDEINIIKPKVIVTLGNVPLKTVTGDESSKIGDLHGKESKVIINGKEYNLFPLYHPAAVIYRRELKEVYYGDLEVLKKFLV</sequence>
<evidence type="ECO:0000256" key="5">
    <source>
        <dbReference type="ARBA" id="ARBA00022485"/>
    </source>
</evidence>
<dbReference type="AlphaFoldDB" id="A0A267MHR3"/>
<evidence type="ECO:0000256" key="8">
    <source>
        <dbReference type="ARBA" id="ARBA00022801"/>
    </source>
</evidence>
<organism evidence="13 14">
    <name type="scientific">Anaeromicrobium sediminis</name>
    <dbReference type="NCBI Taxonomy" id="1478221"/>
    <lineage>
        <taxon>Bacteria</taxon>
        <taxon>Bacillati</taxon>
        <taxon>Bacillota</taxon>
        <taxon>Clostridia</taxon>
        <taxon>Peptostreptococcales</taxon>
        <taxon>Thermotaleaceae</taxon>
        <taxon>Anaeromicrobium</taxon>
    </lineage>
</organism>
<gene>
    <name evidence="13" type="ORF">CCE28_14990</name>
</gene>
<evidence type="ECO:0000256" key="2">
    <source>
        <dbReference type="ARBA" id="ARBA00006521"/>
    </source>
</evidence>
<evidence type="ECO:0000256" key="10">
    <source>
        <dbReference type="ARBA" id="ARBA00023014"/>
    </source>
</evidence>